<sequence length="592" mass="62528">MRTFDFYASIGLDRAKPPGQLAAEIDWALTAPGLDAGQVDQLRTARAILGDPARRTIYDRHLDDPAAGPLGVEELRRLAGTGSAAGPAGPGPAPAAGAHPGPPTGGGAGARLRHGLAAGAAGARRGWARVAGAARTRPRAALGAAAAVLVLALVLAAGVIGLGGAGSDGASPGGETATGVEGDWREANFTAQSIGEPAERYLDAELAGSALFHRFTRREDVDPAMLPTGRFTDLAEKQRQLELAAVPGRTTYAVTIRPVDERNRLRATRVAFAEDEDGPVIVRTGFIVQRSVGINEGSVTFLAERYDATDGEPIDSREIPWDLEDGILPVPLTYHRGVLAIAGFEESVGSAGYSDRDLAAGVLVDLGTGETRPIPEFSPGHYGTDGDSFSLSGGLEDNLRFIDGAPFLTLRVWQGGMVHLSAHDLTTGQAHQILAHDAYLDSFSIHERPHGLVIHDSAAGELRTWSPAGGLSEVLLRTTPEEYAQVTAMGDRAVVTDDDNGIRVVDLATGEQIFAIAPDQLSRITVDYLGVDEDHVYIRDGDMRFKIDPATGEQLDEQVLSLPEGNHDGYRFRISPPVSAGWSGDNATFAFR</sequence>
<evidence type="ECO:0000256" key="2">
    <source>
        <dbReference type="SAM" id="Phobius"/>
    </source>
</evidence>
<dbReference type="OrthoDB" id="4398434at2"/>
<evidence type="ECO:0000256" key="1">
    <source>
        <dbReference type="SAM" id="MobiDB-lite"/>
    </source>
</evidence>
<feature type="transmembrane region" description="Helical" evidence="2">
    <location>
        <begin position="140"/>
        <end position="162"/>
    </location>
</feature>
<keyword evidence="2" id="KW-0472">Membrane</keyword>
<evidence type="ECO:0000313" key="3">
    <source>
        <dbReference type="EMBL" id="APT91361.1"/>
    </source>
</evidence>
<dbReference type="EMBL" id="CP009248">
    <property type="protein sequence ID" value="APT91361.1"/>
    <property type="molecule type" value="Genomic_DNA"/>
</dbReference>
<dbReference type="STRING" id="1437874.CSPHI_10540"/>
<organism evidence="3 4">
    <name type="scientific">Corynebacterium sphenisci DSM 44792</name>
    <dbReference type="NCBI Taxonomy" id="1437874"/>
    <lineage>
        <taxon>Bacteria</taxon>
        <taxon>Bacillati</taxon>
        <taxon>Actinomycetota</taxon>
        <taxon>Actinomycetes</taxon>
        <taxon>Mycobacteriales</taxon>
        <taxon>Corynebacteriaceae</taxon>
        <taxon>Corynebacterium</taxon>
    </lineage>
</organism>
<keyword evidence="4" id="KW-1185">Reference proteome</keyword>
<dbReference type="InterPro" id="IPR011044">
    <property type="entry name" value="Quino_amine_DH_bsu"/>
</dbReference>
<dbReference type="Gene3D" id="2.130.10.10">
    <property type="entry name" value="YVTN repeat-like/Quinoprotein amine dehydrogenase"/>
    <property type="match status" value="1"/>
</dbReference>
<dbReference type="RefSeq" id="WP_075693035.1">
    <property type="nucleotide sequence ID" value="NZ_CP009248.1"/>
</dbReference>
<reference evidence="3 4" key="1">
    <citation type="submission" date="2014-08" db="EMBL/GenBank/DDBJ databases">
        <title>Complete genome sequence of Corynebacterium sphenisci CECT 5990(T) (=DSM 44792(T)), isolated from healthy wild penguins.</title>
        <authorList>
            <person name="Ruckert C."/>
            <person name="Albersmeier A."/>
            <person name="Winkler A."/>
            <person name="Kalinowski J."/>
        </authorList>
    </citation>
    <scope>NUCLEOTIDE SEQUENCE [LARGE SCALE GENOMIC DNA]</scope>
    <source>
        <strain evidence="3 4">DSM 44792</strain>
    </source>
</reference>
<keyword evidence="2" id="KW-1133">Transmembrane helix</keyword>
<keyword evidence="2" id="KW-0812">Transmembrane</keyword>
<protein>
    <submittedName>
        <fullName evidence="3">Uncharacterized protein</fullName>
    </submittedName>
</protein>
<dbReference type="AlphaFoldDB" id="A0A1L7D040"/>
<accession>A0A1L7D040</accession>
<dbReference type="KEGG" id="csph:CSPHI_10540"/>
<name>A0A1L7D040_9CORY</name>
<feature type="region of interest" description="Disordered" evidence="1">
    <location>
        <begin position="81"/>
        <end position="111"/>
    </location>
</feature>
<evidence type="ECO:0000313" key="4">
    <source>
        <dbReference type="Proteomes" id="UP000185469"/>
    </source>
</evidence>
<dbReference type="SUPFAM" id="SSF50969">
    <property type="entry name" value="YVTN repeat-like/Quinoprotein amine dehydrogenase"/>
    <property type="match status" value="1"/>
</dbReference>
<gene>
    <name evidence="3" type="ORF">CSPHI_10540</name>
</gene>
<dbReference type="InterPro" id="IPR015943">
    <property type="entry name" value="WD40/YVTN_repeat-like_dom_sf"/>
</dbReference>
<dbReference type="Proteomes" id="UP000185469">
    <property type="component" value="Chromosome"/>
</dbReference>
<proteinExistence type="predicted"/>